<proteinExistence type="predicted"/>
<evidence type="ECO:0000313" key="1">
    <source>
        <dbReference type="EMBL" id="SDO90328.1"/>
    </source>
</evidence>
<protein>
    <submittedName>
        <fullName evidence="1">Uncharacterized metal-binding protein</fullName>
    </submittedName>
</protein>
<dbReference type="RefSeq" id="WP_074571243.1">
    <property type="nucleotide sequence ID" value="NZ_FNJQ01000003.1"/>
</dbReference>
<evidence type="ECO:0000313" key="2">
    <source>
        <dbReference type="Proteomes" id="UP000182412"/>
    </source>
</evidence>
<gene>
    <name evidence="1" type="ORF">SAMN05216366_10332</name>
</gene>
<dbReference type="Pfam" id="PF08901">
    <property type="entry name" value="DUF1847"/>
    <property type="match status" value="1"/>
</dbReference>
<dbReference type="OrthoDB" id="9795204at2"/>
<dbReference type="InterPro" id="IPR014997">
    <property type="entry name" value="DUF1847"/>
</dbReference>
<dbReference type="AlphaFoldDB" id="A0A1H0NCG8"/>
<reference evidence="1 2" key="1">
    <citation type="submission" date="2016-10" db="EMBL/GenBank/DDBJ databases">
        <authorList>
            <person name="de Groot N.N."/>
        </authorList>
    </citation>
    <scope>NUCLEOTIDE SEQUENCE [LARGE SCALE GENOMIC DNA]</scope>
    <source>
        <strain evidence="1 2">S137</strain>
    </source>
</reference>
<name>A0A1H0NCG8_SELRU</name>
<sequence>MKADCANCQTHACYTKGVNCTGLDREEILSAYSEEDRQIMKAAAYVEGTFYSNITRLQETAEFAKAMGYQKLGMAFCIGLNAEAKTIARYYRQQGFTFYSVCCKACSFNKKELDLKQVKPEAAHEAMCNPKIQAKLLADKGTELFISCGLCVGHDALFNAACPGPVTTLVVKDRLLAHNPLGAIYSRYWKKKLQLLEDGEV</sequence>
<organism evidence="1 2">
    <name type="scientific">Selenomonas ruminantium</name>
    <dbReference type="NCBI Taxonomy" id="971"/>
    <lineage>
        <taxon>Bacteria</taxon>
        <taxon>Bacillati</taxon>
        <taxon>Bacillota</taxon>
        <taxon>Negativicutes</taxon>
        <taxon>Selenomonadales</taxon>
        <taxon>Selenomonadaceae</taxon>
        <taxon>Selenomonas</taxon>
    </lineage>
</organism>
<dbReference type="Proteomes" id="UP000182412">
    <property type="component" value="Unassembled WGS sequence"/>
</dbReference>
<dbReference type="EMBL" id="FNJQ01000003">
    <property type="protein sequence ID" value="SDO90328.1"/>
    <property type="molecule type" value="Genomic_DNA"/>
</dbReference>
<accession>A0A1H0NCG8</accession>